<protein>
    <submittedName>
        <fullName evidence="3">DMT family transporter</fullName>
    </submittedName>
</protein>
<feature type="transmembrane region" description="Helical" evidence="1">
    <location>
        <begin position="173"/>
        <end position="192"/>
    </location>
</feature>
<evidence type="ECO:0000259" key="2">
    <source>
        <dbReference type="Pfam" id="PF00892"/>
    </source>
</evidence>
<name>A0ABS5HWI7_9RHOB</name>
<dbReference type="InterPro" id="IPR037185">
    <property type="entry name" value="EmrE-like"/>
</dbReference>
<evidence type="ECO:0000313" key="4">
    <source>
        <dbReference type="Proteomes" id="UP001195941"/>
    </source>
</evidence>
<reference evidence="3 4" key="1">
    <citation type="journal article" date="2021" name="Arch. Microbiol.">
        <title>Thalassobius aquimarinus sp. nov., isolated from the Sea of Japan seashore.</title>
        <authorList>
            <person name="Kurilenko V.V."/>
            <person name="Romanenko L.A."/>
            <person name="Chernysheva N.Y."/>
            <person name="Velansky P.V."/>
            <person name="Tekutyeva L.A."/>
            <person name="Isaeva M.P."/>
            <person name="Mikhailov V.V."/>
        </authorList>
    </citation>
    <scope>NUCLEOTIDE SEQUENCE [LARGE SCALE GENOMIC DNA]</scope>
    <source>
        <strain evidence="3 4">KMM 8518</strain>
    </source>
</reference>
<dbReference type="Proteomes" id="UP001195941">
    <property type="component" value="Unassembled WGS sequence"/>
</dbReference>
<dbReference type="Gene3D" id="1.10.3730.20">
    <property type="match status" value="1"/>
</dbReference>
<evidence type="ECO:0000313" key="3">
    <source>
        <dbReference type="EMBL" id="MBR9653333.1"/>
    </source>
</evidence>
<keyword evidence="1" id="KW-0812">Transmembrane</keyword>
<proteinExistence type="predicted"/>
<keyword evidence="1" id="KW-1133">Transmembrane helix</keyword>
<dbReference type="PANTHER" id="PTHR22911:SF103">
    <property type="entry name" value="BLR2811 PROTEIN"/>
    <property type="match status" value="1"/>
</dbReference>
<sequence length="279" mass="30159">MIMAVAVFLFTLIDSSAKWLILAGLPALQVVFARYAGALIMALLLFLPRGGLSAFRSNRPWLQLLRALMLLGSTMFNFYALSYLPITLTIALFFAMPIVTTLLSIPILGEQVGLRRFVAVVVGFFGVLVIVQPWGAQFHWAVFLSIGALCCAATYFVLTRLLAGTDNSSTSQLWSNGVATACLAPIALQDWIWPDDPLNMGILLFIGVLGGTSHILATLAYRFAPASVVAPVTYVQVIYATAVGLLVFGTLPTVWTALGTAIIIGSGIYIWQRERVRAG</sequence>
<feature type="transmembrane region" description="Helical" evidence="1">
    <location>
        <begin position="117"/>
        <end position="134"/>
    </location>
</feature>
<dbReference type="PANTHER" id="PTHR22911">
    <property type="entry name" value="ACYL-MALONYL CONDENSING ENZYME-RELATED"/>
    <property type="match status" value="1"/>
</dbReference>
<comment type="caution">
    <text evidence="3">The sequence shown here is derived from an EMBL/GenBank/DDBJ whole genome shotgun (WGS) entry which is preliminary data.</text>
</comment>
<organism evidence="3 4">
    <name type="scientific">Thalassovita aquimarina</name>
    <dbReference type="NCBI Taxonomy" id="2785917"/>
    <lineage>
        <taxon>Bacteria</taxon>
        <taxon>Pseudomonadati</taxon>
        <taxon>Pseudomonadota</taxon>
        <taxon>Alphaproteobacteria</taxon>
        <taxon>Rhodobacterales</taxon>
        <taxon>Roseobacteraceae</taxon>
        <taxon>Thalassovita</taxon>
    </lineage>
</organism>
<feature type="transmembrane region" description="Helical" evidence="1">
    <location>
        <begin position="60"/>
        <end position="80"/>
    </location>
</feature>
<dbReference type="SUPFAM" id="SSF103481">
    <property type="entry name" value="Multidrug resistance efflux transporter EmrE"/>
    <property type="match status" value="2"/>
</dbReference>
<dbReference type="InterPro" id="IPR000620">
    <property type="entry name" value="EamA_dom"/>
</dbReference>
<evidence type="ECO:0000256" key="1">
    <source>
        <dbReference type="SAM" id="Phobius"/>
    </source>
</evidence>
<feature type="domain" description="EamA" evidence="2">
    <location>
        <begin position="3"/>
        <end position="131"/>
    </location>
</feature>
<keyword evidence="4" id="KW-1185">Reference proteome</keyword>
<feature type="transmembrane region" description="Helical" evidence="1">
    <location>
        <begin position="140"/>
        <end position="161"/>
    </location>
</feature>
<feature type="domain" description="EamA" evidence="2">
    <location>
        <begin position="140"/>
        <end position="266"/>
    </location>
</feature>
<keyword evidence="1" id="KW-0472">Membrane</keyword>
<feature type="transmembrane region" description="Helical" evidence="1">
    <location>
        <begin position="198"/>
        <end position="221"/>
    </location>
</feature>
<dbReference type="Pfam" id="PF00892">
    <property type="entry name" value="EamA"/>
    <property type="match status" value="2"/>
</dbReference>
<dbReference type="EMBL" id="JADMKU010000027">
    <property type="protein sequence ID" value="MBR9653333.1"/>
    <property type="molecule type" value="Genomic_DNA"/>
</dbReference>
<accession>A0ABS5HWI7</accession>
<gene>
    <name evidence="3" type="ORF">IT775_19625</name>
</gene>
<feature type="transmembrane region" description="Helical" evidence="1">
    <location>
        <begin position="254"/>
        <end position="271"/>
    </location>
</feature>
<feature type="transmembrane region" description="Helical" evidence="1">
    <location>
        <begin position="86"/>
        <end position="105"/>
    </location>
</feature>
<feature type="transmembrane region" description="Helical" evidence="1">
    <location>
        <begin position="228"/>
        <end position="248"/>
    </location>
</feature>
<feature type="transmembrane region" description="Helical" evidence="1">
    <location>
        <begin position="27"/>
        <end position="48"/>
    </location>
</feature>